<name>A0ABS3HN67_9ENTE</name>
<organism evidence="1 2">
    <name type="scientific">Candidatus Enterococcus murrayae</name>
    <dbReference type="NCBI Taxonomy" id="2815321"/>
    <lineage>
        <taxon>Bacteria</taxon>
        <taxon>Bacillati</taxon>
        <taxon>Bacillota</taxon>
        <taxon>Bacilli</taxon>
        <taxon>Lactobacillales</taxon>
        <taxon>Enterococcaceae</taxon>
        <taxon>Enterococcus</taxon>
    </lineage>
</organism>
<evidence type="ECO:0000313" key="1">
    <source>
        <dbReference type="EMBL" id="MBO0454896.1"/>
    </source>
</evidence>
<proteinExistence type="predicted"/>
<dbReference type="EMBL" id="JAFLVR010000077">
    <property type="protein sequence ID" value="MBO0454896.1"/>
    <property type="molecule type" value="Genomic_DNA"/>
</dbReference>
<comment type="caution">
    <text evidence="1">The sequence shown here is derived from an EMBL/GenBank/DDBJ whole genome shotgun (WGS) entry which is preliminary data.</text>
</comment>
<evidence type="ECO:0000313" key="2">
    <source>
        <dbReference type="Proteomes" id="UP000664495"/>
    </source>
</evidence>
<reference evidence="1 2" key="1">
    <citation type="submission" date="2021-03" db="EMBL/GenBank/DDBJ databases">
        <title>Enterococcal diversity collection.</title>
        <authorList>
            <person name="Gilmore M.S."/>
            <person name="Schwartzman J."/>
            <person name="Van Tyne D."/>
            <person name="Martin M."/>
            <person name="Earl A.M."/>
            <person name="Manson A.L."/>
            <person name="Straub T."/>
            <person name="Salamzade R."/>
            <person name="Saavedra J."/>
            <person name="Lebreton F."/>
            <person name="Prichula J."/>
            <person name="Schaufler K."/>
            <person name="Gaca A."/>
            <person name="Sgardioli B."/>
            <person name="Wagenaar J."/>
            <person name="Strong T."/>
        </authorList>
    </citation>
    <scope>NUCLEOTIDE SEQUENCE [LARGE SCALE GENOMIC DNA]</scope>
    <source>
        <strain evidence="1 2">MJM16</strain>
    </source>
</reference>
<dbReference type="RefSeq" id="WP_207110622.1">
    <property type="nucleotide sequence ID" value="NZ_JAFLVR010000077.1"/>
</dbReference>
<gene>
    <name evidence="1" type="ORF">JZO85_21745</name>
</gene>
<keyword evidence="2" id="KW-1185">Reference proteome</keyword>
<accession>A0ABS3HN67</accession>
<sequence length="115" mass="13596">MIGLDYYFYSDYLEKDMRSLAFYLEKESITRILCLILPKEETINSFLYSGKLGSQPDLLEQTLLLIPDANEFYYAETGYQAHYLEFAKHELNQIFQNIFGSDETLEVVIKRWQSI</sequence>
<dbReference type="Proteomes" id="UP000664495">
    <property type="component" value="Unassembled WGS sequence"/>
</dbReference>
<protein>
    <submittedName>
        <fullName evidence="1">Uncharacterized protein</fullName>
    </submittedName>
</protein>